<dbReference type="Proteomes" id="UP000243297">
    <property type="component" value="Unassembled WGS sequence"/>
</dbReference>
<protein>
    <submittedName>
        <fullName evidence="2">Uncharacterized protein YjbK</fullName>
    </submittedName>
</protein>
<dbReference type="Pfam" id="PF01928">
    <property type="entry name" value="CYTH"/>
    <property type="match status" value="1"/>
</dbReference>
<sequence>MHSKLEIEYKVSLTLEQFNRLLEHYPNHNVIFQNNTYYDTTPSLKERGMACRIREINDQYYFTLKIKQEKGNTEIEFPIESNDLSLPSVQEVLNQYHINGLEEKGSLFTIRHLVEFEHAELCIDKNEYNDLVDYEVEYELKDSTVDTFNEFMTILNETQIPYIPNKRTKIQRCLETRRTS</sequence>
<dbReference type="OrthoDB" id="3034217at2"/>
<dbReference type="AlphaFoldDB" id="A0A1T4KL92"/>
<evidence type="ECO:0000259" key="1">
    <source>
        <dbReference type="PROSITE" id="PS51707"/>
    </source>
</evidence>
<evidence type="ECO:0000313" key="2">
    <source>
        <dbReference type="EMBL" id="SJZ43137.1"/>
    </source>
</evidence>
<dbReference type="Gene3D" id="2.40.320.10">
    <property type="entry name" value="Hypothetical Protein Pfu-838710-001"/>
    <property type="match status" value="1"/>
</dbReference>
<name>A0A1T4KL92_9FIRM</name>
<organism evidence="2 3">
    <name type="scientific">Anaerorhabdus furcosa</name>
    <dbReference type="NCBI Taxonomy" id="118967"/>
    <lineage>
        <taxon>Bacteria</taxon>
        <taxon>Bacillati</taxon>
        <taxon>Bacillota</taxon>
        <taxon>Erysipelotrichia</taxon>
        <taxon>Erysipelotrichales</taxon>
        <taxon>Erysipelotrichaceae</taxon>
        <taxon>Anaerorhabdus</taxon>
    </lineage>
</organism>
<dbReference type="STRING" id="118967.SAMN02745191_0593"/>
<gene>
    <name evidence="2" type="ORF">SAMN02745191_0593</name>
</gene>
<feature type="domain" description="CYTH" evidence="1">
    <location>
        <begin position="4"/>
        <end position="180"/>
    </location>
</feature>
<dbReference type="PROSITE" id="PS51707">
    <property type="entry name" value="CYTH"/>
    <property type="match status" value="1"/>
</dbReference>
<dbReference type="InterPro" id="IPR023577">
    <property type="entry name" value="CYTH_domain"/>
</dbReference>
<proteinExistence type="predicted"/>
<dbReference type="SMART" id="SM01118">
    <property type="entry name" value="CYTH"/>
    <property type="match status" value="1"/>
</dbReference>
<keyword evidence="3" id="KW-1185">Reference proteome</keyword>
<dbReference type="InterPro" id="IPR033469">
    <property type="entry name" value="CYTH-like_dom_sf"/>
</dbReference>
<evidence type="ECO:0000313" key="3">
    <source>
        <dbReference type="Proteomes" id="UP000243297"/>
    </source>
</evidence>
<reference evidence="3" key="1">
    <citation type="submission" date="2017-02" db="EMBL/GenBank/DDBJ databases">
        <authorList>
            <person name="Varghese N."/>
            <person name="Submissions S."/>
        </authorList>
    </citation>
    <scope>NUCLEOTIDE SEQUENCE [LARGE SCALE GENOMIC DNA]</scope>
    <source>
        <strain evidence="3">ATCC 25662</strain>
    </source>
</reference>
<dbReference type="RefSeq" id="WP_159443698.1">
    <property type="nucleotide sequence ID" value="NZ_FUWY01000001.1"/>
</dbReference>
<accession>A0A1T4KL92</accession>
<dbReference type="SUPFAM" id="SSF55154">
    <property type="entry name" value="CYTH-like phosphatases"/>
    <property type="match status" value="1"/>
</dbReference>
<dbReference type="EMBL" id="FUWY01000001">
    <property type="protein sequence ID" value="SJZ43137.1"/>
    <property type="molecule type" value="Genomic_DNA"/>
</dbReference>